<comment type="caution">
    <text evidence="1">The sequence shown here is derived from an EMBL/GenBank/DDBJ whole genome shotgun (WGS) entry which is preliminary data.</text>
</comment>
<dbReference type="Proteomes" id="UP000033980">
    <property type="component" value="Unassembled WGS sequence"/>
</dbReference>
<sequence>MTTLTITPKQLEILLLLYRFRFLNRLQLQTLLKHKDTKRINTWLKDLTTKTIIGRHYSTKLKENTKPAIYYLMTKSKSLLLDQNGIDNKLLLKRIYREKTRSQRLIDHCILLADFYLDLQKTITSEKLHFFTKTDLSTHFYLPYTRPDAYIAREGKTIKRYFLEIIDEGTPRFMIRKKIEQYIEYYDANTWQEQTSHPFPIILFLCPNDLMKDFLHRHLTQVMEEEVQVEIDFYLSTKDKIEWVNALEEQSITA</sequence>
<proteinExistence type="predicted"/>
<accession>A0A0G1FWX8</accession>
<dbReference type="AlphaFoldDB" id="A0A0G1FWX8"/>
<dbReference type="Pfam" id="PF13814">
    <property type="entry name" value="Replic_Relax"/>
    <property type="match status" value="1"/>
</dbReference>
<organism evidence="1 2">
    <name type="scientific">Candidatus Collierbacteria bacterium GW2011_GWC2_43_12</name>
    <dbReference type="NCBI Taxonomy" id="1618390"/>
    <lineage>
        <taxon>Bacteria</taxon>
        <taxon>Candidatus Collieribacteriota</taxon>
    </lineage>
</organism>
<gene>
    <name evidence="1" type="ORF">UV68_C0074G0004</name>
</gene>
<dbReference type="InterPro" id="IPR025855">
    <property type="entry name" value="Replic_Relax"/>
</dbReference>
<protein>
    <recommendedName>
        <fullName evidence="3">Replication-relaxation</fullName>
    </recommendedName>
</protein>
<dbReference type="EMBL" id="LCFK01000074">
    <property type="protein sequence ID" value="KKS91278.1"/>
    <property type="molecule type" value="Genomic_DNA"/>
</dbReference>
<evidence type="ECO:0000313" key="2">
    <source>
        <dbReference type="Proteomes" id="UP000033980"/>
    </source>
</evidence>
<reference evidence="1 2" key="1">
    <citation type="journal article" date="2015" name="Nature">
        <title>rRNA introns, odd ribosomes, and small enigmatic genomes across a large radiation of phyla.</title>
        <authorList>
            <person name="Brown C.T."/>
            <person name="Hug L.A."/>
            <person name="Thomas B.C."/>
            <person name="Sharon I."/>
            <person name="Castelle C.J."/>
            <person name="Singh A."/>
            <person name="Wilkins M.J."/>
            <person name="Williams K.H."/>
            <person name="Banfield J.F."/>
        </authorList>
    </citation>
    <scope>NUCLEOTIDE SEQUENCE [LARGE SCALE GENOMIC DNA]</scope>
</reference>
<evidence type="ECO:0008006" key="3">
    <source>
        <dbReference type="Google" id="ProtNLM"/>
    </source>
</evidence>
<name>A0A0G1FWX8_9BACT</name>
<evidence type="ECO:0000313" key="1">
    <source>
        <dbReference type="EMBL" id="KKS91278.1"/>
    </source>
</evidence>